<dbReference type="EMBL" id="FPAG01000007">
    <property type="protein sequence ID" value="SFT01112.1"/>
    <property type="molecule type" value="Genomic_DNA"/>
</dbReference>
<dbReference type="SUPFAM" id="SSF51556">
    <property type="entry name" value="Metallo-dependent hydrolases"/>
    <property type="match status" value="1"/>
</dbReference>
<keyword evidence="1" id="KW-0665">Pyrimidine biosynthesis</keyword>
<gene>
    <name evidence="3" type="ORF">SAMN04487906_2491</name>
</gene>
<protein>
    <submittedName>
        <fullName evidence="3">Dihydroorotase</fullName>
    </submittedName>
</protein>
<feature type="domain" description="Dihydroorotase catalytic" evidence="2">
    <location>
        <begin position="57"/>
        <end position="237"/>
    </location>
</feature>
<dbReference type="GO" id="GO:0004038">
    <property type="term" value="F:allantoinase activity"/>
    <property type="evidence" value="ECO:0007669"/>
    <property type="project" value="TreeGrafter"/>
</dbReference>
<dbReference type="Gene3D" id="3.20.20.140">
    <property type="entry name" value="Metal-dependent hydrolases"/>
    <property type="match status" value="1"/>
</dbReference>
<dbReference type="InterPro" id="IPR004722">
    <property type="entry name" value="DHOase"/>
</dbReference>
<dbReference type="OrthoDB" id="9765462at2"/>
<evidence type="ECO:0000256" key="1">
    <source>
        <dbReference type="ARBA" id="ARBA00022975"/>
    </source>
</evidence>
<evidence type="ECO:0000313" key="3">
    <source>
        <dbReference type="EMBL" id="SFT01112.1"/>
    </source>
</evidence>
<dbReference type="InterPro" id="IPR024403">
    <property type="entry name" value="DHOase_cat"/>
</dbReference>
<evidence type="ECO:0000313" key="4">
    <source>
        <dbReference type="Proteomes" id="UP000183209"/>
    </source>
</evidence>
<accession>A0A1I6UI52</accession>
<dbReference type="RefSeq" id="WP_074979190.1">
    <property type="nucleotide sequence ID" value="NZ_FPAG01000007.1"/>
</dbReference>
<proteinExistence type="predicted"/>
<dbReference type="PANTHER" id="PTHR43668:SF2">
    <property type="entry name" value="ALLANTOINASE"/>
    <property type="match status" value="1"/>
</dbReference>
<dbReference type="InterPro" id="IPR011059">
    <property type="entry name" value="Metal-dep_hydrolase_composite"/>
</dbReference>
<sequence length="418" mass="45285">MNILLKAAKIIDPSSEHHLKAKDIFIENGVISKIEDEIAPGTETKILSIKGLHVSNGWFDTSVSFGEPGYEERETIANGLLTAAKSGFTSVAVNPNSNPVIDSNADIGFLKNKALGNAVNLYPIGALTVNSEGVDLSEVYDMKSAGAIAFGDYQKSITNANLVKIALQYVQNFDGLILSFPSEKKIAGKGVVNEEVNATKLGLKGIPALAEELNIARDLFILEYTGGKLHIPTISTAKSVQLIKEAKEKGLDVSCSVAIHNMVLTDDVLNTFDANYKVLPPLRTQSDIEALITGVKEGIIDFVTSDHNPIDVEWKKREFEHALYGTIGLESAFGALNTIFGTEKTIELLTKGKERFGLNTSKIALGEKADISLFNPEETYIFDKENIYSQSKNSAFIGQGLKGKVIGIYNNGQLITNE</sequence>
<dbReference type="AlphaFoldDB" id="A0A1I6UI52"/>
<dbReference type="Pfam" id="PF12890">
    <property type="entry name" value="DHOase"/>
    <property type="match status" value="1"/>
</dbReference>
<dbReference type="GO" id="GO:0006221">
    <property type="term" value="P:pyrimidine nucleotide biosynthetic process"/>
    <property type="evidence" value="ECO:0007669"/>
    <property type="project" value="UniProtKB-KW"/>
</dbReference>
<reference evidence="3 4" key="1">
    <citation type="submission" date="2016-10" db="EMBL/GenBank/DDBJ databases">
        <authorList>
            <person name="de Groot N.N."/>
        </authorList>
    </citation>
    <scope>NUCLEOTIDE SEQUENCE [LARGE SCALE GENOMIC DNA]</scope>
    <source>
        <strain evidence="3 4">CGMCC 1.6114</strain>
    </source>
</reference>
<dbReference type="InterPro" id="IPR032466">
    <property type="entry name" value="Metal_Hydrolase"/>
</dbReference>
<dbReference type="Proteomes" id="UP000183209">
    <property type="component" value="Unassembled WGS sequence"/>
</dbReference>
<dbReference type="PANTHER" id="PTHR43668">
    <property type="entry name" value="ALLANTOINASE"/>
    <property type="match status" value="1"/>
</dbReference>
<organism evidence="3 4">
    <name type="scientific">Zhouia amylolytica</name>
    <dbReference type="NCBI Taxonomy" id="376730"/>
    <lineage>
        <taxon>Bacteria</taxon>
        <taxon>Pseudomonadati</taxon>
        <taxon>Bacteroidota</taxon>
        <taxon>Flavobacteriia</taxon>
        <taxon>Flavobacteriales</taxon>
        <taxon>Flavobacteriaceae</taxon>
        <taxon>Zhouia</taxon>
    </lineage>
</organism>
<evidence type="ECO:0000259" key="2">
    <source>
        <dbReference type="Pfam" id="PF12890"/>
    </source>
</evidence>
<dbReference type="Gene3D" id="2.30.40.10">
    <property type="entry name" value="Urease, subunit C, domain 1"/>
    <property type="match status" value="1"/>
</dbReference>
<name>A0A1I6UI52_9FLAO</name>
<dbReference type="GO" id="GO:0006145">
    <property type="term" value="P:purine nucleobase catabolic process"/>
    <property type="evidence" value="ECO:0007669"/>
    <property type="project" value="TreeGrafter"/>
</dbReference>
<dbReference type="InterPro" id="IPR050138">
    <property type="entry name" value="DHOase/Allantoinase_Hydrolase"/>
</dbReference>
<dbReference type="CDD" id="cd01317">
    <property type="entry name" value="DHOase_IIa"/>
    <property type="match status" value="1"/>
</dbReference>
<dbReference type="GO" id="GO:0004151">
    <property type="term" value="F:dihydroorotase activity"/>
    <property type="evidence" value="ECO:0007669"/>
    <property type="project" value="InterPro"/>
</dbReference>
<dbReference type="SUPFAM" id="SSF51338">
    <property type="entry name" value="Composite domain of metallo-dependent hydrolases"/>
    <property type="match status" value="1"/>
</dbReference>
<dbReference type="GO" id="GO:0005737">
    <property type="term" value="C:cytoplasm"/>
    <property type="evidence" value="ECO:0007669"/>
    <property type="project" value="TreeGrafter"/>
</dbReference>
<dbReference type="GO" id="GO:0046872">
    <property type="term" value="F:metal ion binding"/>
    <property type="evidence" value="ECO:0007669"/>
    <property type="project" value="InterPro"/>
</dbReference>